<dbReference type="InterPro" id="IPR000182">
    <property type="entry name" value="GNAT_dom"/>
</dbReference>
<dbReference type="Proteomes" id="UP000222531">
    <property type="component" value="Unassembled WGS sequence"/>
</dbReference>
<dbReference type="CDD" id="cd02440">
    <property type="entry name" value="AdoMet_MTases"/>
    <property type="match status" value="1"/>
</dbReference>
<dbReference type="InterPro" id="IPR029063">
    <property type="entry name" value="SAM-dependent_MTases_sf"/>
</dbReference>
<evidence type="ECO:0000313" key="3">
    <source>
        <dbReference type="Proteomes" id="UP000222531"/>
    </source>
</evidence>
<organism evidence="2 3">
    <name type="scientific">Streptomyces cinnamoneus</name>
    <name type="common">Streptoverticillium cinnamoneum</name>
    <dbReference type="NCBI Taxonomy" id="53446"/>
    <lineage>
        <taxon>Bacteria</taxon>
        <taxon>Bacillati</taxon>
        <taxon>Actinomycetota</taxon>
        <taxon>Actinomycetes</taxon>
        <taxon>Kitasatosporales</taxon>
        <taxon>Streptomycetaceae</taxon>
        <taxon>Streptomyces</taxon>
        <taxon>Streptomyces cinnamoneus group</taxon>
    </lineage>
</organism>
<proteinExistence type="predicted"/>
<dbReference type="RefSeq" id="WP_099201561.1">
    <property type="nucleotide sequence ID" value="NZ_NHZO01000154.1"/>
</dbReference>
<dbReference type="Gene3D" id="3.40.630.30">
    <property type="match status" value="1"/>
</dbReference>
<reference evidence="2 3" key="1">
    <citation type="journal article" date="2017" name="Biochemistry">
        <title>Identification of the Biosynthetic Pathway for the Antibiotic Bicyclomycin.</title>
        <authorList>
            <person name="Patteson J."/>
            <person name="Cai W."/>
            <person name="Johnson R.A."/>
            <person name="Santa Maria K."/>
            <person name="Li B."/>
        </authorList>
    </citation>
    <scope>NUCLEOTIDE SEQUENCE [LARGE SCALE GENOMIC DNA]</scope>
    <source>
        <strain evidence="2 3">ATCC 21532</strain>
    </source>
</reference>
<dbReference type="InterPro" id="IPR041698">
    <property type="entry name" value="Methyltransf_25"/>
</dbReference>
<accession>A0A2G1XEG0</accession>
<dbReference type="OrthoDB" id="9805171at2"/>
<dbReference type="EMBL" id="NHZO01000154">
    <property type="protein sequence ID" value="PHQ49618.1"/>
    <property type="molecule type" value="Genomic_DNA"/>
</dbReference>
<gene>
    <name evidence="2" type="ORF">BLA24_26730</name>
</gene>
<dbReference type="GO" id="GO:0008168">
    <property type="term" value="F:methyltransferase activity"/>
    <property type="evidence" value="ECO:0007669"/>
    <property type="project" value="UniProtKB-ARBA"/>
</dbReference>
<dbReference type="Gene3D" id="3.40.50.150">
    <property type="entry name" value="Vaccinia Virus protein VP39"/>
    <property type="match status" value="1"/>
</dbReference>
<keyword evidence="3" id="KW-1185">Reference proteome</keyword>
<name>A0A2G1XEG0_STRCJ</name>
<dbReference type="SUPFAM" id="SSF55729">
    <property type="entry name" value="Acyl-CoA N-acyltransferases (Nat)"/>
    <property type="match status" value="1"/>
</dbReference>
<dbReference type="InterPro" id="IPR050508">
    <property type="entry name" value="Methyltransf_Superfamily"/>
</dbReference>
<protein>
    <recommendedName>
        <fullName evidence="1">N-acetyltransferase domain-containing protein</fullName>
    </recommendedName>
</protein>
<dbReference type="CDD" id="cd04301">
    <property type="entry name" value="NAT_SF"/>
    <property type="match status" value="1"/>
</dbReference>
<dbReference type="PROSITE" id="PS51186">
    <property type="entry name" value="GNAT"/>
    <property type="match status" value="1"/>
</dbReference>
<sequence length="395" mass="43317">MTEPDFLTTVRTFYDAVAVDYADRYRDQLAAKPLERAMLAGFADLVRGGGGGPVADLGCGEGRVTAHLHALGLSVRGIDLSPRMIELARRDRPGLRFDVGSMLALDLPDGALAGALAWYSIIHTPQERLPDLFAELHRVLAPGGHALIAFQVGDEPLHLEGPFGHDVSLDFHRRRPDRIAELLGEAGLDVTARMVREPEDGVEKVEQAFLIARKAPEPHRFDLVQIADGDDVTPELRRQLTDCWTEVTNAGGAAGFPFPPVGHGEVAPAVEKLAGRLDARNSRLVLARVGDALAGWVFLSRDPDRLVAHWGTLHHLQTHPDFRGRGIGSALVRRARDVARDELGLEQLRLAARGGEGLEAFYERLGWRETGRWPSALRFTPDDTRDEVLMTLAPL</sequence>
<evidence type="ECO:0000259" key="1">
    <source>
        <dbReference type="PROSITE" id="PS51186"/>
    </source>
</evidence>
<dbReference type="Pfam" id="PF00583">
    <property type="entry name" value="Acetyltransf_1"/>
    <property type="match status" value="1"/>
</dbReference>
<dbReference type="GO" id="GO:0016747">
    <property type="term" value="F:acyltransferase activity, transferring groups other than amino-acyl groups"/>
    <property type="evidence" value="ECO:0007669"/>
    <property type="project" value="InterPro"/>
</dbReference>
<feature type="domain" description="N-acetyltransferase" evidence="1">
    <location>
        <begin position="224"/>
        <end position="395"/>
    </location>
</feature>
<dbReference type="InterPro" id="IPR016181">
    <property type="entry name" value="Acyl_CoA_acyltransferase"/>
</dbReference>
<dbReference type="SUPFAM" id="SSF53335">
    <property type="entry name" value="S-adenosyl-L-methionine-dependent methyltransferases"/>
    <property type="match status" value="1"/>
</dbReference>
<dbReference type="PANTHER" id="PTHR42912:SF45">
    <property type="entry name" value="23S RRNA (GUANINE(745)-N(1))-METHYLTRANSFERASE"/>
    <property type="match status" value="1"/>
</dbReference>
<comment type="caution">
    <text evidence="2">The sequence shown here is derived from an EMBL/GenBank/DDBJ whole genome shotgun (WGS) entry which is preliminary data.</text>
</comment>
<evidence type="ECO:0000313" key="2">
    <source>
        <dbReference type="EMBL" id="PHQ49618.1"/>
    </source>
</evidence>
<dbReference type="Pfam" id="PF13649">
    <property type="entry name" value="Methyltransf_25"/>
    <property type="match status" value="1"/>
</dbReference>
<dbReference type="AlphaFoldDB" id="A0A2G1XEG0"/>
<dbReference type="PANTHER" id="PTHR42912">
    <property type="entry name" value="METHYLTRANSFERASE"/>
    <property type="match status" value="1"/>
</dbReference>